<keyword evidence="9" id="KW-0809">Transit peptide</keyword>
<dbReference type="SUPFAM" id="SSF51621">
    <property type="entry name" value="Phosphoenolpyruvate/pyruvate domain"/>
    <property type="match status" value="1"/>
</dbReference>
<dbReference type="GO" id="GO:0047777">
    <property type="term" value="F:(S)-citramalyl-CoA lyase activity"/>
    <property type="evidence" value="ECO:0007669"/>
    <property type="project" value="UniProtKB-EC"/>
</dbReference>
<name>A0A9N9QNY1_9CUCU</name>
<evidence type="ECO:0000256" key="15">
    <source>
        <dbReference type="ARBA" id="ARBA00051672"/>
    </source>
</evidence>
<sequence length="323" mass="36632">MISQILGKVLLKSIPEFQNKIFSRSYNVPRRALMYVPGDDPKKINKSFTLDVDCIALDCEDGVAINRKVDARSTIRLFLEKPKPQKTTNYDLGVRINALDTEYWQEDLKSCLTAENLPDTVLVPKIETPETIKMFSEEINKLIKQDKKINLIIYIESAKAFINLTEICKTAQDLSKQGKFTPVSLVFGSDDFCANIGATRTEDSTEILYARQKLVLTAKAFNLQAIDMVYIKYKDLESLKLQCEQGMRMGYTGKQVIHPSQVPVVQQAFLPNENQINWAKGLLDSFRTHQKEGKGAFTYKGSMIDMPTMKQAENIVKLAKLKT</sequence>
<comment type="subcellular location">
    <subcellularLocation>
        <location evidence="2">Mitochondrion</location>
    </subcellularLocation>
</comment>
<evidence type="ECO:0000256" key="13">
    <source>
        <dbReference type="ARBA" id="ARBA00047918"/>
    </source>
</evidence>
<evidence type="ECO:0000256" key="9">
    <source>
        <dbReference type="ARBA" id="ARBA00022946"/>
    </source>
</evidence>
<keyword evidence="10" id="KW-0007">Acetylation</keyword>
<dbReference type="EC" id="4.1.3.25" evidence="19"/>
<dbReference type="OrthoDB" id="1773at2759"/>
<comment type="function">
    <text evidence="16">Mitochondrial citramalyl-CoA lyase indirectly involved in the vitamin B12 metabolism. Converts citramalyl-CoA into acetyl-CoA and pyruvate in the C5-dicarboxylate catabolism pathway. The C5-dicarboxylate catabolism pathway is required to detoxify itaconate, a vitamin B12-poisoning metabolite. Also acts as a malate synthase in vitro, converting glyoxylate and acetyl-CoA to malate. Also displays malyl-CoA thioesterase activity. Also acts as a beta-methylmalate synthase in vitro, by mediating conversion of glyoxylate and propionyl-CoA to beta-methylmalate. Also has very weak citramalate synthase activity in vitro.</text>
</comment>
<dbReference type="GO" id="GO:0004474">
    <property type="term" value="F:malate synthase activity"/>
    <property type="evidence" value="ECO:0007669"/>
    <property type="project" value="UniProtKB-EC"/>
</dbReference>
<keyword evidence="6 25" id="KW-0479">Metal-binding</keyword>
<dbReference type="InterPro" id="IPR015813">
    <property type="entry name" value="Pyrv/PenolPyrv_kinase-like_dom"/>
</dbReference>
<dbReference type="Pfam" id="PF03328">
    <property type="entry name" value="HpcH_HpaI"/>
    <property type="match status" value="1"/>
</dbReference>
<evidence type="ECO:0000256" key="22">
    <source>
        <dbReference type="ARBA" id="ARBA00076788"/>
    </source>
</evidence>
<comment type="similarity">
    <text evidence="17">Belongs to the HpcH/HpaI aldolase family. Citrate lyase beta subunit-like subfamily.</text>
</comment>
<dbReference type="EC" id="2.3.3.9" evidence="4"/>
<evidence type="ECO:0000313" key="27">
    <source>
        <dbReference type="EMBL" id="CAG9767443.1"/>
    </source>
</evidence>
<evidence type="ECO:0000256" key="25">
    <source>
        <dbReference type="PIRSR" id="PIRSR015582-2"/>
    </source>
</evidence>
<comment type="catalytic activity">
    <reaction evidence="15">
        <text>(3S)-citramalyl-CoA = pyruvate + acetyl-CoA</text>
        <dbReference type="Rhea" id="RHEA:22612"/>
        <dbReference type="ChEBI" id="CHEBI:15361"/>
        <dbReference type="ChEBI" id="CHEBI:57288"/>
        <dbReference type="ChEBI" id="CHEBI:58668"/>
        <dbReference type="EC" id="4.1.3.25"/>
    </reaction>
</comment>
<feature type="domain" description="HpcH/HpaI aldolase/citrate lyase" evidence="26">
    <location>
        <begin position="31"/>
        <end position="259"/>
    </location>
</feature>
<dbReference type="InterPro" id="IPR011206">
    <property type="entry name" value="Citrate_lyase_beta/mcl1/mcl2"/>
</dbReference>
<dbReference type="GO" id="GO:0005739">
    <property type="term" value="C:mitochondrion"/>
    <property type="evidence" value="ECO:0007669"/>
    <property type="project" value="UniProtKB-SubCell"/>
</dbReference>
<evidence type="ECO:0000256" key="16">
    <source>
        <dbReference type="ARBA" id="ARBA00055540"/>
    </source>
</evidence>
<keyword evidence="12" id="KW-0456">Lyase</keyword>
<dbReference type="GO" id="GO:0016787">
    <property type="term" value="F:hydrolase activity"/>
    <property type="evidence" value="ECO:0007669"/>
    <property type="project" value="UniProtKB-KW"/>
</dbReference>
<evidence type="ECO:0000256" key="17">
    <source>
        <dbReference type="ARBA" id="ARBA00061542"/>
    </source>
</evidence>
<dbReference type="AlphaFoldDB" id="A0A9N9QNY1"/>
<evidence type="ECO:0000256" key="10">
    <source>
        <dbReference type="ARBA" id="ARBA00022990"/>
    </source>
</evidence>
<keyword evidence="8 25" id="KW-0460">Magnesium</keyword>
<evidence type="ECO:0000256" key="8">
    <source>
        <dbReference type="ARBA" id="ARBA00022842"/>
    </source>
</evidence>
<evidence type="ECO:0000256" key="1">
    <source>
        <dbReference type="ARBA" id="ARBA00001946"/>
    </source>
</evidence>
<dbReference type="InterPro" id="IPR040186">
    <property type="entry name" value="Citramalyl-CoA_lyase"/>
</dbReference>
<dbReference type="EC" id="3.1.2.30" evidence="18"/>
<dbReference type="Proteomes" id="UP001152799">
    <property type="component" value="Chromosome 4"/>
</dbReference>
<evidence type="ECO:0000256" key="14">
    <source>
        <dbReference type="ARBA" id="ARBA00051623"/>
    </source>
</evidence>
<evidence type="ECO:0000256" key="21">
    <source>
        <dbReference type="ARBA" id="ARBA00076231"/>
    </source>
</evidence>
<keyword evidence="28" id="KW-1185">Reference proteome</keyword>
<evidence type="ECO:0000313" key="28">
    <source>
        <dbReference type="Proteomes" id="UP001152799"/>
    </source>
</evidence>
<evidence type="ECO:0000256" key="20">
    <source>
        <dbReference type="ARBA" id="ARBA00072098"/>
    </source>
</evidence>
<dbReference type="InterPro" id="IPR040442">
    <property type="entry name" value="Pyrv_kinase-like_dom_sf"/>
</dbReference>
<evidence type="ECO:0000256" key="24">
    <source>
        <dbReference type="PIRSR" id="PIRSR015582-1"/>
    </source>
</evidence>
<feature type="binding site" evidence="24">
    <location>
        <position position="95"/>
    </location>
    <ligand>
        <name>substrate</name>
    </ligand>
</feature>
<dbReference type="PANTHER" id="PTHR11105:SF0">
    <property type="entry name" value="CITRAMALYL-COA LYASE, MITOCHONDRIAL"/>
    <property type="match status" value="1"/>
</dbReference>
<dbReference type="PANTHER" id="PTHR11105">
    <property type="entry name" value="CITRATE LYASE SUBUNIT BETA-RELATED"/>
    <property type="match status" value="1"/>
</dbReference>
<dbReference type="Gene3D" id="3.20.20.60">
    <property type="entry name" value="Phosphoenolpyruvate-binding domains"/>
    <property type="match status" value="1"/>
</dbReference>
<dbReference type="InterPro" id="IPR005000">
    <property type="entry name" value="Aldolase/citrate-lyase_domain"/>
</dbReference>
<dbReference type="EMBL" id="OU892280">
    <property type="protein sequence ID" value="CAG9767443.1"/>
    <property type="molecule type" value="Genomic_DNA"/>
</dbReference>
<keyword evidence="7" id="KW-0378">Hydrolase</keyword>
<evidence type="ECO:0000256" key="3">
    <source>
        <dbReference type="ARBA" id="ARBA00011233"/>
    </source>
</evidence>
<dbReference type="GO" id="GO:0046872">
    <property type="term" value="F:metal ion binding"/>
    <property type="evidence" value="ECO:0007669"/>
    <property type="project" value="UniProtKB-KW"/>
</dbReference>
<comment type="subunit">
    <text evidence="3">Homotrimer.</text>
</comment>
<feature type="binding site" evidence="25">
    <location>
        <position position="191"/>
    </location>
    <ligand>
        <name>Mg(2+)</name>
        <dbReference type="ChEBI" id="CHEBI:18420"/>
    </ligand>
</feature>
<keyword evidence="11" id="KW-0496">Mitochondrion</keyword>
<comment type="catalytic activity">
    <reaction evidence="13">
        <text>glyoxylate + acetyl-CoA + H2O = (S)-malate + CoA + H(+)</text>
        <dbReference type="Rhea" id="RHEA:18181"/>
        <dbReference type="ChEBI" id="CHEBI:15377"/>
        <dbReference type="ChEBI" id="CHEBI:15378"/>
        <dbReference type="ChEBI" id="CHEBI:15589"/>
        <dbReference type="ChEBI" id="CHEBI:36655"/>
        <dbReference type="ChEBI" id="CHEBI:57287"/>
        <dbReference type="ChEBI" id="CHEBI:57288"/>
        <dbReference type="EC" id="2.3.3.9"/>
    </reaction>
</comment>
<reference evidence="27" key="1">
    <citation type="submission" date="2022-01" db="EMBL/GenBank/DDBJ databases">
        <authorList>
            <person name="King R."/>
        </authorList>
    </citation>
    <scope>NUCLEOTIDE SEQUENCE</scope>
</reference>
<evidence type="ECO:0000256" key="23">
    <source>
        <dbReference type="ARBA" id="ARBA00083020"/>
    </source>
</evidence>
<evidence type="ECO:0000256" key="5">
    <source>
        <dbReference type="ARBA" id="ARBA00022679"/>
    </source>
</evidence>
<comment type="catalytic activity">
    <reaction evidence="14">
        <text>propanoyl-CoA + glyoxylate + H2O = 3-methylmalate + CoA + H(+)</text>
        <dbReference type="Rhea" id="RHEA:47628"/>
        <dbReference type="ChEBI" id="CHEBI:15377"/>
        <dbReference type="ChEBI" id="CHEBI:15378"/>
        <dbReference type="ChEBI" id="CHEBI:36655"/>
        <dbReference type="ChEBI" id="CHEBI:57287"/>
        <dbReference type="ChEBI" id="CHEBI:57392"/>
        <dbReference type="ChEBI" id="CHEBI:87810"/>
    </reaction>
</comment>
<evidence type="ECO:0000256" key="2">
    <source>
        <dbReference type="ARBA" id="ARBA00004173"/>
    </source>
</evidence>
<evidence type="ECO:0000256" key="7">
    <source>
        <dbReference type="ARBA" id="ARBA00022801"/>
    </source>
</evidence>
<gene>
    <name evidence="27" type="ORF">CEUTPL_LOCUS8008</name>
</gene>
<accession>A0A9N9QNY1</accession>
<evidence type="ECO:0000256" key="4">
    <source>
        <dbReference type="ARBA" id="ARBA00012636"/>
    </source>
</evidence>
<organism evidence="27 28">
    <name type="scientific">Ceutorhynchus assimilis</name>
    <name type="common">cabbage seed weevil</name>
    <dbReference type="NCBI Taxonomy" id="467358"/>
    <lineage>
        <taxon>Eukaryota</taxon>
        <taxon>Metazoa</taxon>
        <taxon>Ecdysozoa</taxon>
        <taxon>Arthropoda</taxon>
        <taxon>Hexapoda</taxon>
        <taxon>Insecta</taxon>
        <taxon>Pterygota</taxon>
        <taxon>Neoptera</taxon>
        <taxon>Endopterygota</taxon>
        <taxon>Coleoptera</taxon>
        <taxon>Polyphaga</taxon>
        <taxon>Cucujiformia</taxon>
        <taxon>Curculionidae</taxon>
        <taxon>Ceutorhynchinae</taxon>
        <taxon>Ceutorhynchus</taxon>
    </lineage>
</organism>
<keyword evidence="5" id="KW-0808">Transferase</keyword>
<evidence type="ECO:0000259" key="26">
    <source>
        <dbReference type="Pfam" id="PF03328"/>
    </source>
</evidence>
<evidence type="ECO:0000256" key="6">
    <source>
        <dbReference type="ARBA" id="ARBA00022723"/>
    </source>
</evidence>
<dbReference type="PIRSF" id="PIRSF015582">
    <property type="entry name" value="Cit_lyase_B"/>
    <property type="match status" value="1"/>
</dbReference>
<evidence type="ECO:0000256" key="12">
    <source>
        <dbReference type="ARBA" id="ARBA00023239"/>
    </source>
</evidence>
<feature type="binding site" evidence="25">
    <location>
        <position position="156"/>
    </location>
    <ligand>
        <name>Mg(2+)</name>
        <dbReference type="ChEBI" id="CHEBI:18420"/>
    </ligand>
</feature>
<evidence type="ECO:0000256" key="11">
    <source>
        <dbReference type="ARBA" id="ARBA00023128"/>
    </source>
</evidence>
<dbReference type="FunFam" id="3.20.20.60:FF:000014">
    <property type="entry name" value="Citrate lyase subunit beta-like protein"/>
    <property type="match status" value="1"/>
</dbReference>
<dbReference type="GO" id="GO:0106064">
    <property type="term" value="P:regulation of cobalamin metabolic process"/>
    <property type="evidence" value="ECO:0007669"/>
    <property type="project" value="TreeGrafter"/>
</dbReference>
<evidence type="ECO:0000256" key="19">
    <source>
        <dbReference type="ARBA" id="ARBA00066840"/>
    </source>
</evidence>
<evidence type="ECO:0000256" key="18">
    <source>
        <dbReference type="ARBA" id="ARBA00066460"/>
    </source>
</evidence>
<protein>
    <recommendedName>
        <fullName evidence="20">Citramalyl-CoA lyase, mitochondrial</fullName>
        <ecNumber evidence="4">2.3.3.9</ecNumber>
        <ecNumber evidence="18">3.1.2.30</ecNumber>
        <ecNumber evidence="19">4.1.3.25</ecNumber>
    </recommendedName>
    <alternativeName>
        <fullName evidence="22">(3S)-malyl-CoA thioesterase</fullName>
    </alternativeName>
    <alternativeName>
        <fullName evidence="23">Beta-methylmalate synthase</fullName>
    </alternativeName>
    <alternativeName>
        <fullName evidence="21">Malate synthase</fullName>
    </alternativeName>
</protein>
<proteinExistence type="inferred from homology"/>
<feature type="binding site" evidence="24">
    <location>
        <position position="156"/>
    </location>
    <ligand>
        <name>substrate</name>
    </ligand>
</feature>
<comment type="cofactor">
    <cofactor evidence="1">
        <name>Mg(2+)</name>
        <dbReference type="ChEBI" id="CHEBI:18420"/>
    </cofactor>
</comment>